<evidence type="ECO:0000313" key="5">
    <source>
        <dbReference type="Proteomes" id="UP000244989"/>
    </source>
</evidence>
<evidence type="ECO:0000256" key="1">
    <source>
        <dbReference type="ARBA" id="ARBA00022741"/>
    </source>
</evidence>
<keyword evidence="5" id="KW-1185">Reference proteome</keyword>
<comment type="caution">
    <text evidence="4">The sequence shown here is derived from an EMBL/GenBank/DDBJ whole genome shotgun (WGS) entry which is preliminary data.</text>
</comment>
<dbReference type="PROSITE" id="PS50893">
    <property type="entry name" value="ABC_TRANSPORTER_2"/>
    <property type="match status" value="1"/>
</dbReference>
<dbReference type="Gene3D" id="3.40.50.300">
    <property type="entry name" value="P-loop containing nucleotide triphosphate hydrolases"/>
    <property type="match status" value="1"/>
</dbReference>
<reference evidence="5" key="1">
    <citation type="submission" date="2018-04" db="EMBL/GenBank/DDBJ databases">
        <authorList>
            <person name="Liu S."/>
            <person name="Wang Z."/>
            <person name="Li J."/>
        </authorList>
    </citation>
    <scope>NUCLEOTIDE SEQUENCE [LARGE SCALE GENOMIC DNA]</scope>
    <source>
        <strain evidence="5">2189</strain>
    </source>
</reference>
<dbReference type="PANTHER" id="PTHR43158">
    <property type="entry name" value="SKFA PEPTIDE EXPORT ATP-BINDING PROTEIN SKFE"/>
    <property type="match status" value="1"/>
</dbReference>
<dbReference type="PANTHER" id="PTHR43158:SF2">
    <property type="entry name" value="SKFA PEPTIDE EXPORT ATP-BINDING PROTEIN SKFE"/>
    <property type="match status" value="1"/>
</dbReference>
<organism evidence="4 5">
    <name type="scientific">Corynebacterium yudongzhengii</name>
    <dbReference type="NCBI Taxonomy" id="2080740"/>
    <lineage>
        <taxon>Bacteria</taxon>
        <taxon>Bacillati</taxon>
        <taxon>Actinomycetota</taxon>
        <taxon>Actinomycetes</taxon>
        <taxon>Mycobacteriales</taxon>
        <taxon>Corynebacteriaceae</taxon>
        <taxon>Corynebacterium</taxon>
    </lineage>
</organism>
<dbReference type="SUPFAM" id="SSF52540">
    <property type="entry name" value="P-loop containing nucleoside triphosphate hydrolases"/>
    <property type="match status" value="1"/>
</dbReference>
<dbReference type="InterPro" id="IPR027417">
    <property type="entry name" value="P-loop_NTPase"/>
</dbReference>
<dbReference type="EMBL" id="QEEZ01000008">
    <property type="protein sequence ID" value="PWC01781.1"/>
    <property type="molecule type" value="Genomic_DNA"/>
</dbReference>
<sequence length="217" mass="23588">MHPNRGAAEVILLDNADVGRADTPLIRSVTLSVEPGCLIRLVGKNGVGKTTLLHTILGYLPLLGGARGPELPAPATTEHQAMFGYMPSMVPRLPSLTLPQWLDALAVGYRRERSEIQEIWDAIGGRALPTTMLDQLSSGNLRKALFTSACAIQRELLVLDEPFDEVDNEGQSAMARIIEQQRAAGAAVIVVSHREIAQLLDVDTTYEISEEHLHVVP</sequence>
<accession>A0A2U1T6Z3</accession>
<dbReference type="InterPro" id="IPR003439">
    <property type="entry name" value="ABC_transporter-like_ATP-bd"/>
</dbReference>
<evidence type="ECO:0000313" key="4">
    <source>
        <dbReference type="EMBL" id="PWC01781.1"/>
    </source>
</evidence>
<protein>
    <recommendedName>
        <fullName evidence="3">ABC transporter domain-containing protein</fullName>
    </recommendedName>
</protein>
<dbReference type="GO" id="GO:0005524">
    <property type="term" value="F:ATP binding"/>
    <property type="evidence" value="ECO:0007669"/>
    <property type="project" value="UniProtKB-KW"/>
</dbReference>
<dbReference type="Pfam" id="PF00005">
    <property type="entry name" value="ABC_tran"/>
    <property type="match status" value="1"/>
</dbReference>
<evidence type="ECO:0000256" key="2">
    <source>
        <dbReference type="ARBA" id="ARBA00022840"/>
    </source>
</evidence>
<proteinExistence type="predicted"/>
<dbReference type="GO" id="GO:0016887">
    <property type="term" value="F:ATP hydrolysis activity"/>
    <property type="evidence" value="ECO:0007669"/>
    <property type="project" value="InterPro"/>
</dbReference>
<evidence type="ECO:0000259" key="3">
    <source>
        <dbReference type="PROSITE" id="PS50893"/>
    </source>
</evidence>
<name>A0A2U1T6Z3_9CORY</name>
<keyword evidence="1" id="KW-0547">Nucleotide-binding</keyword>
<keyword evidence="2" id="KW-0067">ATP-binding</keyword>
<gene>
    <name evidence="4" type="ORF">DF222_05465</name>
</gene>
<dbReference type="Proteomes" id="UP000244989">
    <property type="component" value="Unassembled WGS sequence"/>
</dbReference>
<dbReference type="KEGG" id="cyz:C3B44_02380"/>
<dbReference type="AlphaFoldDB" id="A0A2U1T6Z3"/>
<feature type="domain" description="ABC transporter" evidence="3">
    <location>
        <begin position="11"/>
        <end position="216"/>
    </location>
</feature>